<dbReference type="InterPro" id="IPR036097">
    <property type="entry name" value="HisK_dim/P_sf"/>
</dbReference>
<dbReference type="InterPro" id="IPR004358">
    <property type="entry name" value="Sig_transdc_His_kin-like_C"/>
</dbReference>
<evidence type="ECO:0000256" key="1">
    <source>
        <dbReference type="ARBA" id="ARBA00000085"/>
    </source>
</evidence>
<dbReference type="EMBL" id="VAUA01000012">
    <property type="protein sequence ID" value="TLP56864.1"/>
    <property type="molecule type" value="Genomic_DNA"/>
</dbReference>
<dbReference type="InterPro" id="IPR005467">
    <property type="entry name" value="His_kinase_dom"/>
</dbReference>
<dbReference type="Gene3D" id="1.10.287.130">
    <property type="match status" value="1"/>
</dbReference>
<dbReference type="Gene3D" id="3.30.565.10">
    <property type="entry name" value="Histidine kinase-like ATPase, C-terminal domain"/>
    <property type="match status" value="1"/>
</dbReference>
<sequence>MTQQLINGFLSAMPLPAVLVDQRERIIGTNTESRSLLGQQIQGRHFATILRQPAVIDAVESCLNDQQPRITRHQSNEGTQDTTYDVTLRFVPGIGVDDKGAVLLCFADVTEVEQASQMRRDFVANVSHELRTPLTALMGFIETLRGAAKDDANARDRFLSIMEGEASRMNRLVGDLLSLNRVESQERIRPKMQVDLTSLLSSTLISLEPLSKSGGVELILETDEKPAQLIGDPDQLQQVFTNLVENAIKYGGTRVLVKLTNLQRDPGLRCSAAQVQVIDNGPGIAPHHLPRLTERFYRADSHRSREMGGTGLGLAIVKHITNRHRGKFRVESILEQGSTFTVVLPLCPEKIVS</sequence>
<dbReference type="InterPro" id="IPR003594">
    <property type="entry name" value="HATPase_dom"/>
</dbReference>
<keyword evidence="9" id="KW-1185">Reference proteome</keyword>
<dbReference type="EC" id="2.7.13.3" evidence="2"/>
<comment type="catalytic activity">
    <reaction evidence="1">
        <text>ATP + protein L-histidine = ADP + protein N-phospho-L-histidine.</text>
        <dbReference type="EC" id="2.7.13.3"/>
    </reaction>
</comment>
<evidence type="ECO:0000313" key="9">
    <source>
        <dbReference type="Proteomes" id="UP000305041"/>
    </source>
</evidence>
<name>A0ABY2UPV3_9RHOB</name>
<evidence type="ECO:0000256" key="5">
    <source>
        <dbReference type="ARBA" id="ARBA00022777"/>
    </source>
</evidence>
<dbReference type="InterPro" id="IPR003661">
    <property type="entry name" value="HisK_dim/P_dom"/>
</dbReference>
<accession>A0ABY2UPV3</accession>
<dbReference type="SMART" id="SM00387">
    <property type="entry name" value="HATPase_c"/>
    <property type="match status" value="1"/>
</dbReference>
<organism evidence="8 9">
    <name type="scientific">Parasedimentitalea maritima</name>
    <dbReference type="NCBI Taxonomy" id="2578117"/>
    <lineage>
        <taxon>Bacteria</taxon>
        <taxon>Pseudomonadati</taxon>
        <taxon>Pseudomonadota</taxon>
        <taxon>Alphaproteobacteria</taxon>
        <taxon>Rhodobacterales</taxon>
        <taxon>Paracoccaceae</taxon>
        <taxon>Parasedimentitalea</taxon>
    </lineage>
</organism>
<evidence type="ECO:0000256" key="6">
    <source>
        <dbReference type="ARBA" id="ARBA00023012"/>
    </source>
</evidence>
<dbReference type="GO" id="GO:0016301">
    <property type="term" value="F:kinase activity"/>
    <property type="evidence" value="ECO:0007669"/>
    <property type="project" value="UniProtKB-KW"/>
</dbReference>
<dbReference type="InterPro" id="IPR050351">
    <property type="entry name" value="BphY/WalK/GraS-like"/>
</dbReference>
<reference evidence="8 9" key="1">
    <citation type="submission" date="2019-05" db="EMBL/GenBank/DDBJ databases">
        <title>Draft genome sequence of Pelagicola sp. DSW4-44.</title>
        <authorList>
            <person name="Oh J."/>
        </authorList>
    </citation>
    <scope>NUCLEOTIDE SEQUENCE [LARGE SCALE GENOMIC DNA]</scope>
    <source>
        <strain evidence="8 9">DSW4-44</strain>
    </source>
</reference>
<keyword evidence="6" id="KW-0902">Two-component regulatory system</keyword>
<dbReference type="SUPFAM" id="SSF47384">
    <property type="entry name" value="Homodimeric domain of signal transducing histidine kinase"/>
    <property type="match status" value="1"/>
</dbReference>
<evidence type="ECO:0000256" key="2">
    <source>
        <dbReference type="ARBA" id="ARBA00012438"/>
    </source>
</evidence>
<evidence type="ECO:0000256" key="3">
    <source>
        <dbReference type="ARBA" id="ARBA00022553"/>
    </source>
</evidence>
<dbReference type="Pfam" id="PF00512">
    <property type="entry name" value="HisKA"/>
    <property type="match status" value="1"/>
</dbReference>
<protein>
    <recommendedName>
        <fullName evidence="2">histidine kinase</fullName>
        <ecNumber evidence="2">2.7.13.3</ecNumber>
    </recommendedName>
</protein>
<dbReference type="SMART" id="SM00388">
    <property type="entry name" value="HisKA"/>
    <property type="match status" value="1"/>
</dbReference>
<feature type="domain" description="Histidine kinase" evidence="7">
    <location>
        <begin position="125"/>
        <end position="348"/>
    </location>
</feature>
<dbReference type="PROSITE" id="PS50109">
    <property type="entry name" value="HIS_KIN"/>
    <property type="match status" value="1"/>
</dbReference>
<dbReference type="InterPro" id="IPR036890">
    <property type="entry name" value="HATPase_C_sf"/>
</dbReference>
<dbReference type="PANTHER" id="PTHR45453:SF1">
    <property type="entry name" value="PHOSPHATE REGULON SENSOR PROTEIN PHOR"/>
    <property type="match status" value="1"/>
</dbReference>
<dbReference type="Proteomes" id="UP000305041">
    <property type="component" value="Unassembled WGS sequence"/>
</dbReference>
<evidence type="ECO:0000256" key="4">
    <source>
        <dbReference type="ARBA" id="ARBA00022679"/>
    </source>
</evidence>
<dbReference type="SUPFAM" id="SSF55874">
    <property type="entry name" value="ATPase domain of HSP90 chaperone/DNA topoisomerase II/histidine kinase"/>
    <property type="match status" value="1"/>
</dbReference>
<keyword evidence="5 8" id="KW-0418">Kinase</keyword>
<keyword evidence="4" id="KW-0808">Transferase</keyword>
<dbReference type="Pfam" id="PF02518">
    <property type="entry name" value="HATPase_c"/>
    <property type="match status" value="1"/>
</dbReference>
<proteinExistence type="predicted"/>
<keyword evidence="3" id="KW-0597">Phosphoprotein</keyword>
<dbReference type="PANTHER" id="PTHR45453">
    <property type="entry name" value="PHOSPHATE REGULON SENSOR PROTEIN PHOR"/>
    <property type="match status" value="1"/>
</dbReference>
<evidence type="ECO:0000259" key="7">
    <source>
        <dbReference type="PROSITE" id="PS50109"/>
    </source>
</evidence>
<evidence type="ECO:0000313" key="8">
    <source>
        <dbReference type="EMBL" id="TLP56864.1"/>
    </source>
</evidence>
<gene>
    <name evidence="8" type="ORF">FEE96_20745</name>
</gene>
<comment type="caution">
    <text evidence="8">The sequence shown here is derived from an EMBL/GenBank/DDBJ whole genome shotgun (WGS) entry which is preliminary data.</text>
</comment>
<dbReference type="PRINTS" id="PR00344">
    <property type="entry name" value="BCTRLSENSOR"/>
</dbReference>
<dbReference type="CDD" id="cd00082">
    <property type="entry name" value="HisKA"/>
    <property type="match status" value="1"/>
</dbReference>
<dbReference type="RefSeq" id="WP_138165034.1">
    <property type="nucleotide sequence ID" value="NZ_VAUA01000012.1"/>
</dbReference>